<dbReference type="FunFam" id="1.10.1410.40:FF:000001">
    <property type="entry name" value="interleukin enhancer-binding factor 3 isoform X1"/>
    <property type="match status" value="1"/>
</dbReference>
<dbReference type="PROSITE" id="PS51703">
    <property type="entry name" value="DZF"/>
    <property type="match status" value="1"/>
</dbReference>
<dbReference type="Proteomes" id="UP000494256">
    <property type="component" value="Unassembled WGS sequence"/>
</dbReference>
<dbReference type="OrthoDB" id="8898434at2759"/>
<gene>
    <name evidence="6" type="ORF">APLA_LOCUS10268</name>
    <name evidence="7" type="ORF">APLA_LOCUS16970</name>
</gene>
<comment type="caution">
    <text evidence="6">The sequence shown here is derived from an EMBL/GenBank/DDBJ whole genome shotgun (WGS) entry which is preliminary data.</text>
</comment>
<feature type="domain" description="DZF" evidence="5">
    <location>
        <begin position="457"/>
        <end position="876"/>
    </location>
</feature>
<dbReference type="Pfam" id="PF07528">
    <property type="entry name" value="DZF_N"/>
    <property type="match status" value="1"/>
</dbReference>
<dbReference type="GO" id="GO:0003727">
    <property type="term" value="F:single-stranded RNA binding"/>
    <property type="evidence" value="ECO:0007669"/>
    <property type="project" value="TreeGrafter"/>
</dbReference>
<dbReference type="InterPro" id="IPR049402">
    <property type="entry name" value="DZF_dom_C"/>
</dbReference>
<dbReference type="SMART" id="SM00355">
    <property type="entry name" value="ZnF_C2H2"/>
    <property type="match status" value="3"/>
</dbReference>
<feature type="compositionally biased region" description="Acidic residues" evidence="4">
    <location>
        <begin position="334"/>
        <end position="343"/>
    </location>
</feature>
<evidence type="ECO:0000313" key="9">
    <source>
        <dbReference type="Proteomes" id="UP000494256"/>
    </source>
</evidence>
<dbReference type="PROSITE" id="PS00028">
    <property type="entry name" value="ZINC_FINGER_C2H2_1"/>
    <property type="match status" value="1"/>
</dbReference>
<proteinExistence type="predicted"/>
<feature type="compositionally biased region" description="Basic and acidic residues" evidence="4">
    <location>
        <begin position="862"/>
        <end position="872"/>
    </location>
</feature>
<dbReference type="Pfam" id="PF20965">
    <property type="entry name" value="DZF_C"/>
    <property type="match status" value="1"/>
</dbReference>
<protein>
    <recommendedName>
        <fullName evidence="5">DZF domain-containing protein</fullName>
    </recommendedName>
</protein>
<dbReference type="Pfam" id="PF12874">
    <property type="entry name" value="zf-met"/>
    <property type="match status" value="2"/>
</dbReference>
<dbReference type="Proteomes" id="UP000494106">
    <property type="component" value="Unassembled WGS sequence"/>
</dbReference>
<keyword evidence="8" id="KW-1185">Reference proteome</keyword>
<dbReference type="Gene3D" id="3.30.460.10">
    <property type="entry name" value="Beta Polymerase, domain 2"/>
    <property type="match status" value="1"/>
</dbReference>
<dbReference type="AlphaFoldDB" id="A0A8S1AJS3"/>
<dbReference type="FunFam" id="3.30.160.60:FF:002080">
    <property type="entry name" value="Zinc finger RNA-binding protein"/>
    <property type="match status" value="1"/>
</dbReference>
<dbReference type="InterPro" id="IPR022755">
    <property type="entry name" value="Znf_C2H2_jaz"/>
</dbReference>
<evidence type="ECO:0000256" key="2">
    <source>
        <dbReference type="ARBA" id="ARBA00022771"/>
    </source>
</evidence>
<evidence type="ECO:0000313" key="8">
    <source>
        <dbReference type="Proteomes" id="UP000494106"/>
    </source>
</evidence>
<feature type="region of interest" description="Disordered" evidence="4">
    <location>
        <begin position="832"/>
        <end position="881"/>
    </location>
</feature>
<evidence type="ECO:0000256" key="3">
    <source>
        <dbReference type="ARBA" id="ARBA00022833"/>
    </source>
</evidence>
<evidence type="ECO:0000313" key="6">
    <source>
        <dbReference type="EMBL" id="CAB3245016.1"/>
    </source>
</evidence>
<evidence type="ECO:0000256" key="4">
    <source>
        <dbReference type="SAM" id="MobiDB-lite"/>
    </source>
</evidence>
<dbReference type="EMBL" id="CADEBD010000857">
    <property type="protein sequence ID" value="CAB3260464.1"/>
    <property type="molecule type" value="Genomic_DNA"/>
</dbReference>
<dbReference type="GO" id="GO:0071011">
    <property type="term" value="C:precatalytic spliceosome"/>
    <property type="evidence" value="ECO:0007669"/>
    <property type="project" value="TreeGrafter"/>
</dbReference>
<feature type="region of interest" description="Disordered" evidence="4">
    <location>
        <begin position="526"/>
        <end position="559"/>
    </location>
</feature>
<dbReference type="GO" id="GO:0003725">
    <property type="term" value="F:double-stranded RNA binding"/>
    <property type="evidence" value="ECO:0007669"/>
    <property type="project" value="TreeGrafter"/>
</dbReference>
<evidence type="ECO:0000259" key="5">
    <source>
        <dbReference type="PROSITE" id="PS51703"/>
    </source>
</evidence>
<dbReference type="SMART" id="SM00451">
    <property type="entry name" value="ZnF_U1"/>
    <property type="match status" value="3"/>
</dbReference>
<dbReference type="Gene3D" id="3.30.160.60">
    <property type="entry name" value="Classic Zinc Finger"/>
    <property type="match status" value="3"/>
</dbReference>
<feature type="compositionally biased region" description="Basic and acidic residues" evidence="4">
    <location>
        <begin position="541"/>
        <end position="559"/>
    </location>
</feature>
<dbReference type="InterPro" id="IPR013087">
    <property type="entry name" value="Znf_C2H2_type"/>
</dbReference>
<dbReference type="FunFam" id="3.30.160.60:FF:000210">
    <property type="entry name" value="Zinc finger RNA-binding protein 2"/>
    <property type="match status" value="1"/>
</dbReference>
<dbReference type="InterPro" id="IPR049401">
    <property type="entry name" value="DZF_dom_N"/>
</dbReference>
<sequence>MAANNYFGFTHGGTQYGAATASAAYGGQTGYAVAPAATAATYGTQRAAATGYDTAYQAAAATQAAAHAHAHAAAAAASAYDASKSAYYQQAAAAYPTAAPPQPQPTYDATAAKPAYTTPATYAQYGGQGGGGAARGGAKAYGGVYTATTAATSYPTQAYTATPAQTKQTTNRGNTAYDTALYNAATMYVAQQNKTGGGSGWKNYNKSGVGAGARRPKPPPKAQQLHYCDVCRISCAGPQTYKEHLEGQKHKKKEAAVKLAAAGAVMALARGAGGGALRCELCDVTCTGADAYAAHVRGIKHQKVVKLHTMLGKPIPSTEPTKLGQGEKDKEGDDKDDEGDAEPEVQPVGQDYIEEIRGDDGKALSFNCKLCDCKFNDPNAKEMHMKGRRHRLQYKKKVQPDLEVKVKPSMHQRKLAEAKAQRLLVRDELWARRRMHDGMEEDERMYWEGGMEPWWGRGPVPPPMHHLHHGMGMPYGPVGRRPETSDDRHVLAKHAEIYPGEQQLQEIQRAVSHTEKALKSLSDALAEQAKPKGQTPAKTPAKADDKKDDKPEGKEDGRDNQLFSFAAEGESGAAESGAGGRALKGVMRVGLLAKGLLLKGDRAVRLVVLCHDRPTVTLLKRVAGELPAHLARVRGAPDEPKYRVELLAAEGAVSVTDGAVTVRVSLTSAVMREPADGGDIKRDDKDVLPRQKCLDALAALRHAKWFQARAATLQSCVIIIRIMRDLCRRIPNWTPLNPYAMELLVSGVMQSASAALSPGEALRRVCEAVAGGLLLEHGPGLRDPCEKELVDALGNLPPQKREDLTASAQQFLRQIAFRQIYKVLDMEPLPKLKHTTGPWKFPRKRRRSNTDTEADTPNGEGKVVKTEEKMDASENTAAAKK</sequence>
<dbReference type="EMBL" id="CADEBC010000522">
    <property type="protein sequence ID" value="CAB3245016.1"/>
    <property type="molecule type" value="Genomic_DNA"/>
</dbReference>
<name>A0A8S1AJS3_ARCPL</name>
<evidence type="ECO:0000313" key="7">
    <source>
        <dbReference type="EMBL" id="CAB3260464.1"/>
    </source>
</evidence>
<dbReference type="Gene3D" id="1.10.1410.40">
    <property type="match status" value="1"/>
</dbReference>
<organism evidence="6 8">
    <name type="scientific">Arctia plantaginis</name>
    <name type="common">Wood tiger moth</name>
    <name type="synonym">Phalaena plantaginis</name>
    <dbReference type="NCBI Taxonomy" id="874455"/>
    <lineage>
        <taxon>Eukaryota</taxon>
        <taxon>Metazoa</taxon>
        <taxon>Ecdysozoa</taxon>
        <taxon>Arthropoda</taxon>
        <taxon>Hexapoda</taxon>
        <taxon>Insecta</taxon>
        <taxon>Pterygota</taxon>
        <taxon>Neoptera</taxon>
        <taxon>Endopterygota</taxon>
        <taxon>Lepidoptera</taxon>
        <taxon>Glossata</taxon>
        <taxon>Ditrysia</taxon>
        <taxon>Noctuoidea</taxon>
        <taxon>Erebidae</taxon>
        <taxon>Arctiinae</taxon>
        <taxon>Arctia</taxon>
    </lineage>
</organism>
<keyword evidence="2" id="KW-0863">Zinc-finger</keyword>
<evidence type="ECO:0000256" key="1">
    <source>
        <dbReference type="ARBA" id="ARBA00022723"/>
    </source>
</evidence>
<dbReference type="SUPFAM" id="SSF57667">
    <property type="entry name" value="beta-beta-alpha zinc fingers"/>
    <property type="match status" value="3"/>
</dbReference>
<reference evidence="8 9" key="1">
    <citation type="submission" date="2020-04" db="EMBL/GenBank/DDBJ databases">
        <authorList>
            <person name="Wallbank WR R."/>
            <person name="Pardo Diaz C."/>
            <person name="Kozak K."/>
            <person name="Martin S."/>
            <person name="Jiggins C."/>
            <person name="Moest M."/>
            <person name="Warren A I."/>
            <person name="Byers J.R.P. K."/>
            <person name="Montejo-Kovacevich G."/>
            <person name="Yen C E."/>
        </authorList>
    </citation>
    <scope>NUCLEOTIDE SEQUENCE [LARGE SCALE GENOMIC DNA]</scope>
</reference>
<dbReference type="InterPro" id="IPR043519">
    <property type="entry name" value="NT_sf"/>
</dbReference>
<dbReference type="Pfam" id="PF12171">
    <property type="entry name" value="zf-C2H2_jaz"/>
    <property type="match status" value="1"/>
</dbReference>
<dbReference type="InterPro" id="IPR006561">
    <property type="entry name" value="DZF_dom"/>
</dbReference>
<feature type="region of interest" description="Disordered" evidence="4">
    <location>
        <begin position="310"/>
        <end position="350"/>
    </location>
</feature>
<dbReference type="GO" id="GO:0008270">
    <property type="term" value="F:zinc ion binding"/>
    <property type="evidence" value="ECO:0007669"/>
    <property type="project" value="UniProtKB-KW"/>
</dbReference>
<dbReference type="InterPro" id="IPR036236">
    <property type="entry name" value="Znf_C2H2_sf"/>
</dbReference>
<dbReference type="PANTHER" id="PTHR45762:SF3">
    <property type="entry name" value="ZINC-FINGER PROTEIN AT 72D, ISOFORM B"/>
    <property type="match status" value="1"/>
</dbReference>
<keyword evidence="3" id="KW-0862">Zinc</keyword>
<dbReference type="SMART" id="SM00572">
    <property type="entry name" value="DZF"/>
    <property type="match status" value="1"/>
</dbReference>
<dbReference type="InterPro" id="IPR003604">
    <property type="entry name" value="Matrin/U1-like-C_Znf_C2H2"/>
</dbReference>
<dbReference type="PANTHER" id="PTHR45762">
    <property type="entry name" value="ZINC FINGER RNA-BINDING PROTEIN"/>
    <property type="match status" value="1"/>
</dbReference>
<accession>A0A8S1AJS3</accession>
<keyword evidence="1" id="KW-0479">Metal-binding</keyword>